<evidence type="ECO:0000259" key="6">
    <source>
        <dbReference type="PROSITE" id="PS50123"/>
    </source>
</evidence>
<keyword evidence="2 5" id="KW-0489">Methyltransferase</keyword>
<keyword evidence="4 5" id="KW-0949">S-adenosyl-L-methionine</keyword>
<dbReference type="EC" id="2.1.1.80" evidence="5"/>
<evidence type="ECO:0000256" key="4">
    <source>
        <dbReference type="ARBA" id="ARBA00022691"/>
    </source>
</evidence>
<comment type="caution">
    <text evidence="7">The sequence shown here is derived from an EMBL/GenBank/DDBJ whole genome shotgun (WGS) entry which is preliminary data.</text>
</comment>
<dbReference type="InterPro" id="IPR000780">
    <property type="entry name" value="CheR_MeTrfase"/>
</dbReference>
<feature type="domain" description="CheR-type methyltransferase" evidence="6">
    <location>
        <begin position="3"/>
        <end position="274"/>
    </location>
</feature>
<sequence>MPATVTTQAISRAAFVHIQQLFHRASGILLPDSKMPLVASRLRSRLVVNALPDFDAYCRLLQSKQGAEEARIVVDLLTTNETYFFREPVHFQHLAQQVLPELAGREVKVWCAASSSGEEPYSIAMTLARALGDDGRWSVHASDLSLRMLERARRGVYPMARLDNMPKEVLRQYCLRGTGQYQGMLRVAPDLRQRVQFAEHNLLHHPEGLGPFDVIFMRNVLIYFDVKTKERIVQLALQALRPGGWLYVGRSETLYGMNLQLENIQPSIYRKSGAA</sequence>
<keyword evidence="3 5" id="KW-0808">Transferase</keyword>
<dbReference type="GO" id="GO:0032259">
    <property type="term" value="P:methylation"/>
    <property type="evidence" value="ECO:0007669"/>
    <property type="project" value="UniProtKB-KW"/>
</dbReference>
<name>A0ABV7TQL5_9NEIS</name>
<evidence type="ECO:0000256" key="1">
    <source>
        <dbReference type="ARBA" id="ARBA00001541"/>
    </source>
</evidence>
<proteinExistence type="predicted"/>
<dbReference type="PRINTS" id="PR00996">
    <property type="entry name" value="CHERMTFRASE"/>
</dbReference>
<dbReference type="PIRSF" id="PIRSF000410">
    <property type="entry name" value="CheR"/>
    <property type="match status" value="1"/>
</dbReference>
<dbReference type="InterPro" id="IPR050903">
    <property type="entry name" value="Bact_Chemotaxis_MeTrfase"/>
</dbReference>
<gene>
    <name evidence="7" type="ORF">ACFOKJ_03445</name>
</gene>
<dbReference type="GO" id="GO:0008168">
    <property type="term" value="F:methyltransferase activity"/>
    <property type="evidence" value="ECO:0007669"/>
    <property type="project" value="UniProtKB-KW"/>
</dbReference>
<dbReference type="InterPro" id="IPR036804">
    <property type="entry name" value="CheR_N_sf"/>
</dbReference>
<evidence type="ECO:0000313" key="8">
    <source>
        <dbReference type="Proteomes" id="UP001595636"/>
    </source>
</evidence>
<dbReference type="Gene3D" id="1.10.155.10">
    <property type="entry name" value="Chemotaxis receptor methyltransferase CheR, N-terminal domain"/>
    <property type="match status" value="1"/>
</dbReference>
<dbReference type="SMART" id="SM00138">
    <property type="entry name" value="MeTrc"/>
    <property type="match status" value="1"/>
</dbReference>
<dbReference type="Pfam" id="PF01739">
    <property type="entry name" value="CheR"/>
    <property type="match status" value="1"/>
</dbReference>
<dbReference type="SUPFAM" id="SSF47757">
    <property type="entry name" value="Chemotaxis receptor methyltransferase CheR, N-terminal domain"/>
    <property type="match status" value="1"/>
</dbReference>
<evidence type="ECO:0000256" key="2">
    <source>
        <dbReference type="ARBA" id="ARBA00022603"/>
    </source>
</evidence>
<dbReference type="SUPFAM" id="SSF53335">
    <property type="entry name" value="S-adenosyl-L-methionine-dependent methyltransferases"/>
    <property type="match status" value="1"/>
</dbReference>
<dbReference type="InterPro" id="IPR022641">
    <property type="entry name" value="CheR_N"/>
</dbReference>
<accession>A0ABV7TQL5</accession>
<evidence type="ECO:0000256" key="5">
    <source>
        <dbReference type="PIRNR" id="PIRNR000410"/>
    </source>
</evidence>
<dbReference type="PANTHER" id="PTHR24422">
    <property type="entry name" value="CHEMOTAXIS PROTEIN METHYLTRANSFERASE"/>
    <property type="match status" value="1"/>
</dbReference>
<dbReference type="CDD" id="cd02440">
    <property type="entry name" value="AdoMet_MTases"/>
    <property type="match status" value="1"/>
</dbReference>
<evidence type="ECO:0000313" key="7">
    <source>
        <dbReference type="EMBL" id="MFC3625200.1"/>
    </source>
</evidence>
<dbReference type="PANTHER" id="PTHR24422:SF26">
    <property type="entry name" value="CHEMOTAXIS PROTEIN METHYLTRANSFERASE"/>
    <property type="match status" value="1"/>
</dbReference>
<dbReference type="Proteomes" id="UP001595636">
    <property type="component" value="Unassembled WGS sequence"/>
</dbReference>
<evidence type="ECO:0000256" key="3">
    <source>
        <dbReference type="ARBA" id="ARBA00022679"/>
    </source>
</evidence>
<dbReference type="InterPro" id="IPR029063">
    <property type="entry name" value="SAM-dependent_MTases_sf"/>
</dbReference>
<keyword evidence="8" id="KW-1185">Reference proteome</keyword>
<comment type="function">
    <text evidence="5">Methylation of the membrane-bound methyl-accepting chemotaxis proteins (MCP) to form gamma-glutamyl methyl ester residues in MCP.</text>
</comment>
<reference evidence="8" key="1">
    <citation type="journal article" date="2019" name="Int. J. Syst. Evol. Microbiol.">
        <title>The Global Catalogue of Microorganisms (GCM) 10K type strain sequencing project: providing services to taxonomists for standard genome sequencing and annotation.</title>
        <authorList>
            <consortium name="The Broad Institute Genomics Platform"/>
            <consortium name="The Broad Institute Genome Sequencing Center for Infectious Disease"/>
            <person name="Wu L."/>
            <person name="Ma J."/>
        </authorList>
    </citation>
    <scope>NUCLEOTIDE SEQUENCE [LARGE SCALE GENOMIC DNA]</scope>
    <source>
        <strain evidence="8">KCTC 42195</strain>
    </source>
</reference>
<organism evidence="7 8">
    <name type="scientific">Vogesella amnigena</name>
    <dbReference type="NCBI Taxonomy" id="1507449"/>
    <lineage>
        <taxon>Bacteria</taxon>
        <taxon>Pseudomonadati</taxon>
        <taxon>Pseudomonadota</taxon>
        <taxon>Betaproteobacteria</taxon>
        <taxon>Neisseriales</taxon>
        <taxon>Chromobacteriaceae</taxon>
        <taxon>Vogesella</taxon>
    </lineage>
</organism>
<dbReference type="Gene3D" id="3.40.50.150">
    <property type="entry name" value="Vaccinia Virus protein VP39"/>
    <property type="match status" value="1"/>
</dbReference>
<dbReference type="RefSeq" id="WP_390276682.1">
    <property type="nucleotide sequence ID" value="NZ_JBHRYH010000008.1"/>
</dbReference>
<dbReference type="EMBL" id="JBHRYH010000008">
    <property type="protein sequence ID" value="MFC3625200.1"/>
    <property type="molecule type" value="Genomic_DNA"/>
</dbReference>
<dbReference type="InterPro" id="IPR022642">
    <property type="entry name" value="CheR_C"/>
</dbReference>
<dbReference type="Pfam" id="PF03705">
    <property type="entry name" value="CheR_N"/>
    <property type="match status" value="1"/>
</dbReference>
<dbReference type="PROSITE" id="PS50123">
    <property type="entry name" value="CHER"/>
    <property type="match status" value="1"/>
</dbReference>
<comment type="catalytic activity">
    <reaction evidence="1 5">
        <text>L-glutamyl-[protein] + S-adenosyl-L-methionine = [protein]-L-glutamate 5-O-methyl ester + S-adenosyl-L-homocysteine</text>
        <dbReference type="Rhea" id="RHEA:24452"/>
        <dbReference type="Rhea" id="RHEA-COMP:10208"/>
        <dbReference type="Rhea" id="RHEA-COMP:10311"/>
        <dbReference type="ChEBI" id="CHEBI:29973"/>
        <dbReference type="ChEBI" id="CHEBI:57856"/>
        <dbReference type="ChEBI" id="CHEBI:59789"/>
        <dbReference type="ChEBI" id="CHEBI:82795"/>
        <dbReference type="EC" id="2.1.1.80"/>
    </reaction>
</comment>
<dbReference type="InterPro" id="IPR026024">
    <property type="entry name" value="Chemotaxis_MeTrfase_CheR"/>
</dbReference>
<protein>
    <recommendedName>
        <fullName evidence="5">Chemotaxis protein methyltransferase</fullName>
        <ecNumber evidence="5">2.1.1.80</ecNumber>
    </recommendedName>
</protein>